<accession>A0ABQ7H124</accession>
<dbReference type="Gene3D" id="3.60.21.10">
    <property type="match status" value="1"/>
</dbReference>
<dbReference type="InterPro" id="IPR029052">
    <property type="entry name" value="Metallo-depent_PP-like"/>
</dbReference>
<dbReference type="PANTHER" id="PTHR45778:SF3">
    <property type="entry name" value="PURPLE ACID PHOSPHATASE"/>
    <property type="match status" value="1"/>
</dbReference>
<comment type="caution">
    <text evidence="1">The sequence shown here is derived from an EMBL/GenBank/DDBJ whole genome shotgun (WGS) entry which is preliminary data.</text>
</comment>
<name>A0ABQ7H124_DUNSA</name>
<sequence length="486" mass="52227">MLYNMRWDFHFKLIRGGYKKPTIVAEAPPIKNEIPNAPTSGHLALHADQKSVVVQWVSAAPYPQVVEFSPQLPSSPEQPHMAAAAGHGENMHQDVTSQGVDAIRSCEAAAASASAGGSAANEGFGVLTEGALAASVGVTAGGNDLQEMYTNVGGSGIRPDSAQPVTCINPLGGSSYQFRATSFRDTYRPSDMCGFPATSVGFIDPGYIHTVVMSHKLLQPGKRYYYRYGNGLHFAENYGQNSSLLATHLASGAEKDANLALMTGDLAYALGYAADWDVFGSQFEKAFTQWPMAVGTGNHERDFPGTGDAFGYSARDSGGECNVPFMWRWYSPANIHRNPFKSFYSFNMGPVHILMLDSEIPSDPSSDQGRFVAQDLASVDRELTPWVVASLHRMMSPSRCANCDNQFPAFLSVTKAMAIAIAFHSCDNQLPALFSNESDGNCCPQPVQQETILAWVVSNPANQLASHQANLQTSSLGGNTSAALCQ</sequence>
<dbReference type="SUPFAM" id="SSF56300">
    <property type="entry name" value="Metallo-dependent phosphatases"/>
    <property type="match status" value="1"/>
</dbReference>
<dbReference type="PANTHER" id="PTHR45778">
    <property type="entry name" value="PURPLE ACID PHOSPHATASE-RELATED"/>
    <property type="match status" value="1"/>
</dbReference>
<gene>
    <name evidence="1" type="ORF">DUNSADRAFT_16348</name>
</gene>
<dbReference type="EMBL" id="MU069510">
    <property type="protein sequence ID" value="KAF5840550.1"/>
    <property type="molecule type" value="Genomic_DNA"/>
</dbReference>
<protein>
    <submittedName>
        <fullName evidence="1">Metallo-dependent phosphatase-like protein</fullName>
    </submittedName>
</protein>
<proteinExistence type="predicted"/>
<evidence type="ECO:0000313" key="1">
    <source>
        <dbReference type="EMBL" id="KAF5840550.1"/>
    </source>
</evidence>
<reference evidence="1" key="1">
    <citation type="submission" date="2017-08" db="EMBL/GenBank/DDBJ databases">
        <authorList>
            <person name="Polle J.E."/>
            <person name="Barry K."/>
            <person name="Cushman J."/>
            <person name="Schmutz J."/>
            <person name="Tran D."/>
            <person name="Hathwaick L.T."/>
            <person name="Yim W.C."/>
            <person name="Jenkins J."/>
            <person name="Mckie-Krisberg Z.M."/>
            <person name="Prochnik S."/>
            <person name="Lindquist E."/>
            <person name="Dockter R.B."/>
            <person name="Adam C."/>
            <person name="Molina H."/>
            <person name="Bunkerborg J."/>
            <person name="Jin E."/>
            <person name="Buchheim M."/>
            <person name="Magnuson J."/>
        </authorList>
    </citation>
    <scope>NUCLEOTIDE SEQUENCE</scope>
    <source>
        <strain evidence="1">CCAP 19/18</strain>
    </source>
</reference>
<keyword evidence="2" id="KW-1185">Reference proteome</keyword>
<dbReference type="Proteomes" id="UP000815325">
    <property type="component" value="Unassembled WGS sequence"/>
</dbReference>
<organism evidence="1 2">
    <name type="scientific">Dunaliella salina</name>
    <name type="common">Green alga</name>
    <name type="synonym">Protococcus salinus</name>
    <dbReference type="NCBI Taxonomy" id="3046"/>
    <lineage>
        <taxon>Eukaryota</taxon>
        <taxon>Viridiplantae</taxon>
        <taxon>Chlorophyta</taxon>
        <taxon>core chlorophytes</taxon>
        <taxon>Chlorophyceae</taxon>
        <taxon>CS clade</taxon>
        <taxon>Chlamydomonadales</taxon>
        <taxon>Dunaliellaceae</taxon>
        <taxon>Dunaliella</taxon>
    </lineage>
</organism>
<evidence type="ECO:0000313" key="2">
    <source>
        <dbReference type="Proteomes" id="UP000815325"/>
    </source>
</evidence>